<keyword evidence="3" id="KW-1185">Reference proteome</keyword>
<dbReference type="AlphaFoldDB" id="A0A6A6T9R9"/>
<evidence type="ECO:0000256" key="1">
    <source>
        <dbReference type="SAM" id="MobiDB-lite"/>
    </source>
</evidence>
<evidence type="ECO:0000313" key="2">
    <source>
        <dbReference type="EMBL" id="KAF2655334.1"/>
    </source>
</evidence>
<name>A0A6A6T9R9_9PLEO</name>
<proteinExistence type="predicted"/>
<dbReference type="EMBL" id="MU004350">
    <property type="protein sequence ID" value="KAF2655334.1"/>
    <property type="molecule type" value="Genomic_DNA"/>
</dbReference>
<gene>
    <name evidence="2" type="ORF">K491DRAFT_429425</name>
</gene>
<feature type="region of interest" description="Disordered" evidence="1">
    <location>
        <begin position="66"/>
        <end position="100"/>
    </location>
</feature>
<dbReference type="Proteomes" id="UP000799324">
    <property type="component" value="Unassembled WGS sequence"/>
</dbReference>
<accession>A0A6A6T9R9</accession>
<organism evidence="2 3">
    <name type="scientific">Lophiostoma macrostomum CBS 122681</name>
    <dbReference type="NCBI Taxonomy" id="1314788"/>
    <lineage>
        <taxon>Eukaryota</taxon>
        <taxon>Fungi</taxon>
        <taxon>Dikarya</taxon>
        <taxon>Ascomycota</taxon>
        <taxon>Pezizomycotina</taxon>
        <taxon>Dothideomycetes</taxon>
        <taxon>Pleosporomycetidae</taxon>
        <taxon>Pleosporales</taxon>
        <taxon>Lophiostomataceae</taxon>
        <taxon>Lophiostoma</taxon>
    </lineage>
</organism>
<dbReference type="OrthoDB" id="420380at2759"/>
<sequence>MRKKKRNREERYTKGKISMAGSSPASSSSSSGIGLGLPLPLSTLIQYAVISVVVYILAGAPSLGVFSGSSSSSSSSSSSYSSSHSGGVANSKQKSGFQGDKLETLIHPNRTLDCKELGLEHEYKMHVFSREPLVVYIEGFLSEGERRRVVELR</sequence>
<feature type="compositionally biased region" description="Low complexity" evidence="1">
    <location>
        <begin position="67"/>
        <end position="87"/>
    </location>
</feature>
<feature type="region of interest" description="Disordered" evidence="1">
    <location>
        <begin position="1"/>
        <end position="31"/>
    </location>
</feature>
<protein>
    <submittedName>
        <fullName evidence="2">Uncharacterized protein</fullName>
    </submittedName>
</protein>
<reference evidence="2" key="1">
    <citation type="journal article" date="2020" name="Stud. Mycol.">
        <title>101 Dothideomycetes genomes: a test case for predicting lifestyles and emergence of pathogens.</title>
        <authorList>
            <person name="Haridas S."/>
            <person name="Albert R."/>
            <person name="Binder M."/>
            <person name="Bloem J."/>
            <person name="Labutti K."/>
            <person name="Salamov A."/>
            <person name="Andreopoulos B."/>
            <person name="Baker S."/>
            <person name="Barry K."/>
            <person name="Bills G."/>
            <person name="Bluhm B."/>
            <person name="Cannon C."/>
            <person name="Castanera R."/>
            <person name="Culley D."/>
            <person name="Daum C."/>
            <person name="Ezra D."/>
            <person name="Gonzalez J."/>
            <person name="Henrissat B."/>
            <person name="Kuo A."/>
            <person name="Liang C."/>
            <person name="Lipzen A."/>
            <person name="Lutzoni F."/>
            <person name="Magnuson J."/>
            <person name="Mondo S."/>
            <person name="Nolan M."/>
            <person name="Ohm R."/>
            <person name="Pangilinan J."/>
            <person name="Park H.-J."/>
            <person name="Ramirez L."/>
            <person name="Alfaro M."/>
            <person name="Sun H."/>
            <person name="Tritt A."/>
            <person name="Yoshinaga Y."/>
            <person name="Zwiers L.-H."/>
            <person name="Turgeon B."/>
            <person name="Goodwin S."/>
            <person name="Spatafora J."/>
            <person name="Crous P."/>
            <person name="Grigoriev I."/>
        </authorList>
    </citation>
    <scope>NUCLEOTIDE SEQUENCE</scope>
    <source>
        <strain evidence="2">CBS 122681</strain>
    </source>
</reference>
<evidence type="ECO:0000313" key="3">
    <source>
        <dbReference type="Proteomes" id="UP000799324"/>
    </source>
</evidence>
<feature type="compositionally biased region" description="Low complexity" evidence="1">
    <location>
        <begin position="17"/>
        <end position="31"/>
    </location>
</feature>